<protein>
    <submittedName>
        <fullName evidence="4">Actin-depolymerizing factor, variant 2</fullName>
    </submittedName>
</protein>
<dbReference type="GO" id="GO:0003779">
    <property type="term" value="F:actin binding"/>
    <property type="evidence" value="ECO:0007669"/>
    <property type="project" value="UniProtKB-KW"/>
</dbReference>
<dbReference type="InterPro" id="IPR029006">
    <property type="entry name" value="ADF-H/Gelsolin-like_dom_sf"/>
</dbReference>
<dbReference type="SMART" id="SM00102">
    <property type="entry name" value="ADF"/>
    <property type="match status" value="1"/>
</dbReference>
<dbReference type="SUPFAM" id="SSF55753">
    <property type="entry name" value="Actin depolymerizing proteins"/>
    <property type="match status" value="1"/>
</dbReference>
<dbReference type="EMBL" id="LGRX02001768">
    <property type="protein sequence ID" value="KAK3285573.1"/>
    <property type="molecule type" value="Genomic_DNA"/>
</dbReference>
<evidence type="ECO:0000313" key="4">
    <source>
        <dbReference type="EMBL" id="KAK3285573.1"/>
    </source>
</evidence>
<dbReference type="GO" id="GO:0030042">
    <property type="term" value="P:actin filament depolymerization"/>
    <property type="evidence" value="ECO:0007669"/>
    <property type="project" value="InterPro"/>
</dbReference>
<reference evidence="4 5" key="1">
    <citation type="journal article" date="2015" name="Genome Biol. Evol.">
        <title>Comparative Genomics of a Bacterivorous Green Alga Reveals Evolutionary Causalities and Consequences of Phago-Mixotrophic Mode of Nutrition.</title>
        <authorList>
            <person name="Burns J.A."/>
            <person name="Paasch A."/>
            <person name="Narechania A."/>
            <person name="Kim E."/>
        </authorList>
    </citation>
    <scope>NUCLEOTIDE SEQUENCE [LARGE SCALE GENOMIC DNA]</scope>
    <source>
        <strain evidence="4 5">PLY_AMNH</strain>
    </source>
</reference>
<keyword evidence="2" id="KW-0009">Actin-binding</keyword>
<evidence type="ECO:0000259" key="3">
    <source>
        <dbReference type="PROSITE" id="PS51263"/>
    </source>
</evidence>
<feature type="domain" description="ADF-H" evidence="3">
    <location>
        <begin position="5"/>
        <end position="142"/>
    </location>
</feature>
<dbReference type="PANTHER" id="PTHR11913">
    <property type="entry name" value="COFILIN-RELATED"/>
    <property type="match status" value="1"/>
</dbReference>
<evidence type="ECO:0000313" key="5">
    <source>
        <dbReference type="Proteomes" id="UP001190700"/>
    </source>
</evidence>
<comment type="similarity">
    <text evidence="1">Belongs to the actin-binding proteins ADF family.</text>
</comment>
<sequence>MAGAASGVAVGDKCVETFLELKKARTHQYVVYKIDMAAGEVVIDKVGDKGAAYDEFTAYLLSEAPQDCRYAVYDYSFTDGEGCQKSKIVFIAWSPDDSKVKNKMLYAASKDKFRQCLDGVQIEMQATDASEIDIKEVQQKIASV</sequence>
<dbReference type="InterPro" id="IPR017904">
    <property type="entry name" value="ADF/Cofilin"/>
</dbReference>
<accession>A0AAE0LHM1</accession>
<dbReference type="GO" id="GO:0015629">
    <property type="term" value="C:actin cytoskeleton"/>
    <property type="evidence" value="ECO:0007669"/>
    <property type="project" value="InterPro"/>
</dbReference>
<proteinExistence type="inferred from homology"/>
<dbReference type="Gene3D" id="3.40.20.10">
    <property type="entry name" value="Severin"/>
    <property type="match status" value="1"/>
</dbReference>
<dbReference type="PROSITE" id="PS51263">
    <property type="entry name" value="ADF_H"/>
    <property type="match status" value="1"/>
</dbReference>
<evidence type="ECO:0000256" key="1">
    <source>
        <dbReference type="ARBA" id="ARBA00006844"/>
    </source>
</evidence>
<evidence type="ECO:0000256" key="2">
    <source>
        <dbReference type="ARBA" id="ARBA00023203"/>
    </source>
</evidence>
<organism evidence="4 5">
    <name type="scientific">Cymbomonas tetramitiformis</name>
    <dbReference type="NCBI Taxonomy" id="36881"/>
    <lineage>
        <taxon>Eukaryota</taxon>
        <taxon>Viridiplantae</taxon>
        <taxon>Chlorophyta</taxon>
        <taxon>Pyramimonadophyceae</taxon>
        <taxon>Pyramimonadales</taxon>
        <taxon>Pyramimonadaceae</taxon>
        <taxon>Cymbomonas</taxon>
    </lineage>
</organism>
<dbReference type="CDD" id="cd11286">
    <property type="entry name" value="ADF_cofilin_like"/>
    <property type="match status" value="1"/>
</dbReference>
<dbReference type="InterPro" id="IPR002108">
    <property type="entry name" value="ADF-H"/>
</dbReference>
<dbReference type="Pfam" id="PF00241">
    <property type="entry name" value="Cofilin_ADF"/>
    <property type="match status" value="1"/>
</dbReference>
<gene>
    <name evidence="4" type="ORF">CYMTET_6823</name>
</gene>
<name>A0AAE0LHM1_9CHLO</name>
<dbReference type="Proteomes" id="UP001190700">
    <property type="component" value="Unassembled WGS sequence"/>
</dbReference>
<keyword evidence="5" id="KW-1185">Reference proteome</keyword>
<comment type="caution">
    <text evidence="4">The sequence shown here is derived from an EMBL/GenBank/DDBJ whole genome shotgun (WGS) entry which is preliminary data.</text>
</comment>
<dbReference type="AlphaFoldDB" id="A0AAE0LHM1"/>